<name>A0A7W7QZW1_KITKI</name>
<dbReference type="PANTHER" id="PTHR34547">
    <property type="entry name" value="YACP-LIKE NYN DOMAIN PROTEIN"/>
    <property type="match status" value="1"/>
</dbReference>
<feature type="compositionally biased region" description="Low complexity" evidence="1">
    <location>
        <begin position="62"/>
        <end position="72"/>
    </location>
</feature>
<accession>A0A7W7QZW1</accession>
<dbReference type="Pfam" id="PF05991">
    <property type="entry name" value="NYN_YacP"/>
    <property type="match status" value="1"/>
</dbReference>
<reference evidence="2 3" key="1">
    <citation type="submission" date="2020-08" db="EMBL/GenBank/DDBJ databases">
        <title>Sequencing the genomes of 1000 actinobacteria strains.</title>
        <authorList>
            <person name="Klenk H.-P."/>
        </authorList>
    </citation>
    <scope>NUCLEOTIDE SEQUENCE [LARGE SCALE GENOMIC DNA]</scope>
    <source>
        <strain evidence="2 3">DSM 41654</strain>
    </source>
</reference>
<feature type="region of interest" description="Disordered" evidence="1">
    <location>
        <begin position="1"/>
        <end position="102"/>
    </location>
</feature>
<organism evidence="2 3">
    <name type="scientific">Kitasatospora kifunensis</name>
    <name type="common">Streptomyces kifunensis</name>
    <dbReference type="NCBI Taxonomy" id="58351"/>
    <lineage>
        <taxon>Bacteria</taxon>
        <taxon>Bacillati</taxon>
        <taxon>Actinomycetota</taxon>
        <taxon>Actinomycetes</taxon>
        <taxon>Kitasatosporales</taxon>
        <taxon>Streptomycetaceae</taxon>
        <taxon>Kitasatospora</taxon>
    </lineage>
</organism>
<comment type="caution">
    <text evidence="2">The sequence shown here is derived from an EMBL/GenBank/DDBJ whole genome shotgun (WGS) entry which is preliminary data.</text>
</comment>
<dbReference type="PANTHER" id="PTHR34547:SF1">
    <property type="entry name" value="YACP-LIKE NYN DOMAIN PROTEIN"/>
    <property type="match status" value="1"/>
</dbReference>
<sequence>MSHRAVSQGVPAQGRGSAQTRIGAEDAMDAASQAAESQGPVPAGDEPAVPTADVAAERADDAAQQESAQQDSAQRESAEQESAEQEAAQHEPPSAEQLDRPLPEGVRRRVIGLAADALGGLPPTDLPATLRPYAKFTPARRAKYAGTALAAALEAEPVFRLRIADRLRLGQPDLVKALEAGQVPGAAEPLDVAAAAYLLRTSGWTRLVAEAGEQAERAGAQDAMAEAARLVEKLQEELAATRAAARADLDRQRADSEGIRKEAESLRKKVRSLESDTRRAQAESRKLQAELAAALAAAGTERGAAESESRRLKHRVAELESALESGRRSAREGRSVEDMRLRLLLDTVLQSAQGLQRELALPITALHPADLVDAVVPSSASPHDIARRGLSEDDPALLDQLLAIPQVHLVVDGYNVTKTGYPTLPLEQQRLRLLGGLAMLAQRTQAEVTCVFDGQDLDVPVIMAPPRGVRVRFSRTGQTADELIRQLVRAEPQGRPVVVVSADREVADGVRKAGARPVASVLLLNRLSRS</sequence>
<protein>
    <submittedName>
        <fullName evidence="2">Putative RNA-binding protein with PIN domain</fullName>
    </submittedName>
</protein>
<evidence type="ECO:0000256" key="1">
    <source>
        <dbReference type="SAM" id="MobiDB-lite"/>
    </source>
</evidence>
<proteinExistence type="predicted"/>
<feature type="compositionally biased region" description="Low complexity" evidence="1">
    <location>
        <begin position="29"/>
        <end position="38"/>
    </location>
</feature>
<dbReference type="InterPro" id="IPR010298">
    <property type="entry name" value="YacP-like"/>
</dbReference>
<dbReference type="AlphaFoldDB" id="A0A7W7QZW1"/>
<dbReference type="Proteomes" id="UP000540506">
    <property type="component" value="Unassembled WGS sequence"/>
</dbReference>
<feature type="region of interest" description="Disordered" evidence="1">
    <location>
        <begin position="245"/>
        <end position="281"/>
    </location>
</feature>
<evidence type="ECO:0000313" key="2">
    <source>
        <dbReference type="EMBL" id="MBB4922893.1"/>
    </source>
</evidence>
<gene>
    <name evidence="2" type="ORF">FHR34_001886</name>
</gene>
<dbReference type="RefSeq" id="WP_246559943.1">
    <property type="nucleotide sequence ID" value="NZ_JACHJV010000001.1"/>
</dbReference>
<evidence type="ECO:0000313" key="3">
    <source>
        <dbReference type="Proteomes" id="UP000540506"/>
    </source>
</evidence>
<dbReference type="EMBL" id="JACHJV010000001">
    <property type="protein sequence ID" value="MBB4922893.1"/>
    <property type="molecule type" value="Genomic_DNA"/>
</dbReference>
<keyword evidence="3" id="KW-1185">Reference proteome</keyword>